<evidence type="ECO:0000256" key="1">
    <source>
        <dbReference type="ARBA" id="ARBA00000085"/>
    </source>
</evidence>
<dbReference type="PROSITE" id="PS50110">
    <property type="entry name" value="RESPONSE_REGULATORY"/>
    <property type="match status" value="1"/>
</dbReference>
<keyword evidence="5" id="KW-0418">Kinase</keyword>
<dbReference type="SUPFAM" id="SSF47384">
    <property type="entry name" value="Homodimeric domain of signal transducing histidine kinase"/>
    <property type="match status" value="1"/>
</dbReference>
<sequence>MAGDFLELIDAPSGAASSVAAKPWKIAIIDDDEAVHEGTSFALKHFEFEHRPMALIGARSAADGYALLADHPDTAVVLLDVVMENDSAGLDLARKIRSDLGNEFVRIILRTGHPGEVPEHRIVLDYDINDYKAKTELTAEKLYISITAALRSFEQLKRLDETRHGLELIVDGADALFDDRSLRTLAHGILIQLNTLLAIDCSGILVLREAANGSHSVLASTGSFADRLAELDFEGLFTKAGSIRHPLHVDTLTQLFVRTGGGAEILVLLDSAAALTQTQIDLVSVFSSKLAIAIDNARLYDELRIANADLEDRVAERTADLAAANERLDAQAGLLRRVNAFKNEILGTVAHDLKNPLAVILGRGEMLSSIAKTIPEPKATMILTQVENIRTAAQRMIRIVDVSMADALADALDITLDRRRTDLAAIIRNAASLAATLCEEKDQRLDTSLPQRLAVICDPDRMAEAVENLLSNAVKYAPVGGRILVTLAASEFEAVIRVDDTGPGLTQEDAMRVFGRFQRLSAQPTAGEASTGLGLSIVRRIVELHGGSVGVVENGELGGASFSITLPLVPERTRR</sequence>
<name>A0ABU5I5Y9_9HYPH</name>
<evidence type="ECO:0000256" key="2">
    <source>
        <dbReference type="ARBA" id="ARBA00012438"/>
    </source>
</evidence>
<dbReference type="InterPro" id="IPR003661">
    <property type="entry name" value="HisK_dim/P_dom"/>
</dbReference>
<feature type="coiled-coil region" evidence="7">
    <location>
        <begin position="300"/>
        <end position="327"/>
    </location>
</feature>
<dbReference type="InterPro" id="IPR011006">
    <property type="entry name" value="CheY-like_superfamily"/>
</dbReference>
<keyword evidence="4" id="KW-0808">Transferase</keyword>
<dbReference type="PANTHER" id="PTHR42878:SF15">
    <property type="entry name" value="BACTERIOPHYTOCHROME"/>
    <property type="match status" value="1"/>
</dbReference>
<dbReference type="InterPro" id="IPR001789">
    <property type="entry name" value="Sig_transdc_resp-reg_receiver"/>
</dbReference>
<dbReference type="InterPro" id="IPR050351">
    <property type="entry name" value="BphY/WalK/GraS-like"/>
</dbReference>
<dbReference type="InterPro" id="IPR036097">
    <property type="entry name" value="HisK_dim/P_sf"/>
</dbReference>
<dbReference type="Gene3D" id="3.30.565.10">
    <property type="entry name" value="Histidine kinase-like ATPase, C-terminal domain"/>
    <property type="match status" value="1"/>
</dbReference>
<evidence type="ECO:0000256" key="4">
    <source>
        <dbReference type="ARBA" id="ARBA00022679"/>
    </source>
</evidence>
<dbReference type="Proteomes" id="UP001294412">
    <property type="component" value="Unassembled WGS sequence"/>
</dbReference>
<dbReference type="Gene3D" id="1.10.287.130">
    <property type="match status" value="1"/>
</dbReference>
<dbReference type="InterPro" id="IPR003594">
    <property type="entry name" value="HATPase_dom"/>
</dbReference>
<evidence type="ECO:0000256" key="3">
    <source>
        <dbReference type="ARBA" id="ARBA00022553"/>
    </source>
</evidence>
<evidence type="ECO:0000256" key="7">
    <source>
        <dbReference type="SAM" id="Coils"/>
    </source>
</evidence>
<dbReference type="InterPro" id="IPR004358">
    <property type="entry name" value="Sig_transdc_His_kin-like_C"/>
</dbReference>
<dbReference type="InterPro" id="IPR036890">
    <property type="entry name" value="HATPase_C_sf"/>
</dbReference>
<dbReference type="CDD" id="cd00075">
    <property type="entry name" value="HATPase"/>
    <property type="match status" value="1"/>
</dbReference>
<dbReference type="SUPFAM" id="SSF55781">
    <property type="entry name" value="GAF domain-like"/>
    <property type="match status" value="1"/>
</dbReference>
<dbReference type="InterPro" id="IPR021800">
    <property type="entry name" value="DUF3369"/>
</dbReference>
<dbReference type="EC" id="2.7.13.3" evidence="2"/>
<accession>A0ABU5I5Y9</accession>
<feature type="modified residue" description="4-aspartylphosphate" evidence="6">
    <location>
        <position position="80"/>
    </location>
</feature>
<dbReference type="Gene3D" id="3.40.50.2300">
    <property type="match status" value="1"/>
</dbReference>
<dbReference type="Pfam" id="PF02518">
    <property type="entry name" value="HATPase_c"/>
    <property type="match status" value="1"/>
</dbReference>
<gene>
    <name evidence="10" type="ORF">U0C82_13570</name>
</gene>
<dbReference type="EMBL" id="JAXLPB010000004">
    <property type="protein sequence ID" value="MDY8110168.1"/>
    <property type="molecule type" value="Genomic_DNA"/>
</dbReference>
<dbReference type="Pfam" id="PF00512">
    <property type="entry name" value="HisKA"/>
    <property type="match status" value="1"/>
</dbReference>
<dbReference type="SMART" id="SM00448">
    <property type="entry name" value="REC"/>
    <property type="match status" value="1"/>
</dbReference>
<dbReference type="SUPFAM" id="SSF55874">
    <property type="entry name" value="ATPase domain of HSP90 chaperone/DNA topoisomerase II/histidine kinase"/>
    <property type="match status" value="1"/>
</dbReference>
<evidence type="ECO:0000259" key="8">
    <source>
        <dbReference type="PROSITE" id="PS50109"/>
    </source>
</evidence>
<dbReference type="Pfam" id="PF11849">
    <property type="entry name" value="DUF3369"/>
    <property type="match status" value="1"/>
</dbReference>
<protein>
    <recommendedName>
        <fullName evidence="2">histidine kinase</fullName>
        <ecNumber evidence="2">2.7.13.3</ecNumber>
    </recommendedName>
</protein>
<feature type="domain" description="Histidine kinase" evidence="8">
    <location>
        <begin position="348"/>
        <end position="570"/>
    </location>
</feature>
<dbReference type="Gene3D" id="3.30.450.40">
    <property type="match status" value="1"/>
</dbReference>
<comment type="catalytic activity">
    <reaction evidence="1">
        <text>ATP + protein L-histidine = ADP + protein N-phospho-L-histidine.</text>
        <dbReference type="EC" id="2.7.13.3"/>
    </reaction>
</comment>
<dbReference type="SUPFAM" id="SSF52172">
    <property type="entry name" value="CheY-like"/>
    <property type="match status" value="1"/>
</dbReference>
<evidence type="ECO:0000259" key="9">
    <source>
        <dbReference type="PROSITE" id="PS50110"/>
    </source>
</evidence>
<dbReference type="RefSeq" id="WP_322187691.1">
    <property type="nucleotide sequence ID" value="NZ_JAXLPB010000004.1"/>
</dbReference>
<evidence type="ECO:0000313" key="11">
    <source>
        <dbReference type="Proteomes" id="UP001294412"/>
    </source>
</evidence>
<reference evidence="10 11" key="1">
    <citation type="submission" date="2023-12" db="EMBL/GenBank/DDBJ databases">
        <title>Description of Novel Strain Fulvimarina sp. 2208YS6-2-32 isolated from Uroteuthis (Photololigo) edulis.</title>
        <authorList>
            <person name="Park J.-S."/>
        </authorList>
    </citation>
    <scope>NUCLEOTIDE SEQUENCE [LARGE SCALE GENOMIC DNA]</scope>
    <source>
        <strain evidence="10 11">2208YS6-2-32</strain>
    </source>
</reference>
<dbReference type="InterPro" id="IPR005467">
    <property type="entry name" value="His_kinase_dom"/>
</dbReference>
<keyword evidence="3 6" id="KW-0597">Phosphoprotein</keyword>
<dbReference type="SMART" id="SM00387">
    <property type="entry name" value="HATPase_c"/>
    <property type="match status" value="1"/>
</dbReference>
<comment type="caution">
    <text evidence="10">The sequence shown here is derived from an EMBL/GenBank/DDBJ whole genome shotgun (WGS) entry which is preliminary data.</text>
</comment>
<proteinExistence type="predicted"/>
<evidence type="ECO:0000256" key="5">
    <source>
        <dbReference type="ARBA" id="ARBA00022777"/>
    </source>
</evidence>
<keyword evidence="7" id="KW-0175">Coiled coil</keyword>
<evidence type="ECO:0000256" key="6">
    <source>
        <dbReference type="PROSITE-ProRule" id="PRU00169"/>
    </source>
</evidence>
<dbReference type="SMART" id="SM00388">
    <property type="entry name" value="HisKA"/>
    <property type="match status" value="1"/>
</dbReference>
<keyword evidence="11" id="KW-1185">Reference proteome</keyword>
<organism evidence="10 11">
    <name type="scientific">Fulvimarina uroteuthidis</name>
    <dbReference type="NCBI Taxonomy" id="3098149"/>
    <lineage>
        <taxon>Bacteria</taxon>
        <taxon>Pseudomonadati</taxon>
        <taxon>Pseudomonadota</taxon>
        <taxon>Alphaproteobacteria</taxon>
        <taxon>Hyphomicrobiales</taxon>
        <taxon>Aurantimonadaceae</taxon>
        <taxon>Fulvimarina</taxon>
    </lineage>
</organism>
<dbReference type="PROSITE" id="PS50109">
    <property type="entry name" value="HIS_KIN"/>
    <property type="match status" value="1"/>
</dbReference>
<dbReference type="PRINTS" id="PR00344">
    <property type="entry name" value="BCTRLSENSOR"/>
</dbReference>
<dbReference type="PANTHER" id="PTHR42878">
    <property type="entry name" value="TWO-COMPONENT HISTIDINE KINASE"/>
    <property type="match status" value="1"/>
</dbReference>
<feature type="domain" description="Response regulatory" evidence="9">
    <location>
        <begin position="25"/>
        <end position="149"/>
    </location>
</feature>
<dbReference type="InterPro" id="IPR029016">
    <property type="entry name" value="GAF-like_dom_sf"/>
</dbReference>
<dbReference type="CDD" id="cd00082">
    <property type="entry name" value="HisKA"/>
    <property type="match status" value="1"/>
</dbReference>
<evidence type="ECO:0000313" key="10">
    <source>
        <dbReference type="EMBL" id="MDY8110168.1"/>
    </source>
</evidence>